<reference evidence="1 2" key="1">
    <citation type="submission" date="2019-08" db="EMBL/GenBank/DDBJ databases">
        <authorList>
            <person name="Alioto T."/>
            <person name="Alioto T."/>
            <person name="Gomez Garrido J."/>
        </authorList>
    </citation>
    <scope>NUCLEOTIDE SEQUENCE [LARGE SCALE GENOMIC DNA]</scope>
</reference>
<dbReference type="EMBL" id="CABPRJ010001438">
    <property type="protein sequence ID" value="VVC36885.1"/>
    <property type="molecule type" value="Genomic_DNA"/>
</dbReference>
<evidence type="ECO:0000313" key="2">
    <source>
        <dbReference type="Proteomes" id="UP000325440"/>
    </source>
</evidence>
<proteinExistence type="predicted"/>
<keyword evidence="2" id="KW-1185">Reference proteome</keyword>
<protein>
    <submittedName>
        <fullName evidence="1">Uncharacterized protein</fullName>
    </submittedName>
</protein>
<sequence length="255" mass="30381">MAWLYFVQSQLKVVCDTIKRIEGDHISAGEVYEEIEVLYGKIKNRKNQHFFTSELAQLISDLDKNKLYSEKKFIEITDEFYNTFLSYVEKWGYHFEPLKVFRWIQVLDFPIWSDIQESFKYIIKNNPTLKFDEDELFDEFNHVINVMKVKMQNWKNGSKTEDRVILEYSMAIPGTNASVERVFSITNVLWTDEKNQFLVDTIRSIIIVKQHFKNVSCTEFHTFLLEHPQLLKLITFSEKYEKSYSEDISKQSSSK</sequence>
<dbReference type="AlphaFoldDB" id="A0A5E4MX32"/>
<dbReference type="Proteomes" id="UP000325440">
    <property type="component" value="Unassembled WGS sequence"/>
</dbReference>
<name>A0A5E4MX32_9HEMI</name>
<gene>
    <name evidence="1" type="ORF">CINCED_3A018747</name>
</gene>
<accession>A0A5E4MX32</accession>
<organism evidence="1 2">
    <name type="scientific">Cinara cedri</name>
    <dbReference type="NCBI Taxonomy" id="506608"/>
    <lineage>
        <taxon>Eukaryota</taxon>
        <taxon>Metazoa</taxon>
        <taxon>Ecdysozoa</taxon>
        <taxon>Arthropoda</taxon>
        <taxon>Hexapoda</taxon>
        <taxon>Insecta</taxon>
        <taxon>Pterygota</taxon>
        <taxon>Neoptera</taxon>
        <taxon>Paraneoptera</taxon>
        <taxon>Hemiptera</taxon>
        <taxon>Sternorrhyncha</taxon>
        <taxon>Aphidomorpha</taxon>
        <taxon>Aphidoidea</taxon>
        <taxon>Aphididae</taxon>
        <taxon>Lachninae</taxon>
        <taxon>Cinara</taxon>
    </lineage>
</organism>
<dbReference type="OrthoDB" id="6624537at2759"/>
<evidence type="ECO:0000313" key="1">
    <source>
        <dbReference type="EMBL" id="VVC36885.1"/>
    </source>
</evidence>